<reference evidence="2" key="1">
    <citation type="submission" date="2013-01" db="EMBL/GenBank/DDBJ databases">
        <title>Draft Genome Sequence of a Mulberry Tree, Morus notabilis C.K. Schneid.</title>
        <authorList>
            <person name="He N."/>
            <person name="Zhao S."/>
        </authorList>
    </citation>
    <scope>NUCLEOTIDE SEQUENCE</scope>
</reference>
<proteinExistence type="predicted"/>
<dbReference type="EMBL" id="KE345883">
    <property type="protein sequence ID" value="EXC19669.1"/>
    <property type="molecule type" value="Genomic_DNA"/>
</dbReference>
<sequence length="72" mass="7610">MQPVGHRASGIGHRASGMGRHPLPEACPWAIFGLVLTIGPLAVNSDDILPADMISRHQSSYQSNNSPGETFG</sequence>
<gene>
    <name evidence="1" type="ORF">L484_003691</name>
</gene>
<dbReference type="Proteomes" id="UP000030645">
    <property type="component" value="Unassembled WGS sequence"/>
</dbReference>
<keyword evidence="2" id="KW-1185">Reference proteome</keyword>
<protein>
    <submittedName>
        <fullName evidence="1">Uncharacterized protein</fullName>
    </submittedName>
</protein>
<accession>W9S7X9</accession>
<organism evidence="1 2">
    <name type="scientific">Morus notabilis</name>
    <dbReference type="NCBI Taxonomy" id="981085"/>
    <lineage>
        <taxon>Eukaryota</taxon>
        <taxon>Viridiplantae</taxon>
        <taxon>Streptophyta</taxon>
        <taxon>Embryophyta</taxon>
        <taxon>Tracheophyta</taxon>
        <taxon>Spermatophyta</taxon>
        <taxon>Magnoliopsida</taxon>
        <taxon>eudicotyledons</taxon>
        <taxon>Gunneridae</taxon>
        <taxon>Pentapetalae</taxon>
        <taxon>rosids</taxon>
        <taxon>fabids</taxon>
        <taxon>Rosales</taxon>
        <taxon>Moraceae</taxon>
        <taxon>Moreae</taxon>
        <taxon>Morus</taxon>
    </lineage>
</organism>
<evidence type="ECO:0000313" key="2">
    <source>
        <dbReference type="Proteomes" id="UP000030645"/>
    </source>
</evidence>
<evidence type="ECO:0000313" key="1">
    <source>
        <dbReference type="EMBL" id="EXC19669.1"/>
    </source>
</evidence>
<dbReference type="AlphaFoldDB" id="W9S7X9"/>
<name>W9S7X9_9ROSA</name>